<proteinExistence type="predicted"/>
<feature type="region of interest" description="Disordered" evidence="1">
    <location>
        <begin position="1"/>
        <end position="80"/>
    </location>
</feature>
<comment type="caution">
    <text evidence="2">The sequence shown here is derived from an EMBL/GenBank/DDBJ whole genome shotgun (WGS) entry which is preliminary data.</text>
</comment>
<dbReference type="Proteomes" id="UP000574390">
    <property type="component" value="Unassembled WGS sequence"/>
</dbReference>
<evidence type="ECO:0000313" key="2">
    <source>
        <dbReference type="EMBL" id="KAF4714290.1"/>
    </source>
</evidence>
<accession>A0A7J6R3Q4</accession>
<feature type="region of interest" description="Disordered" evidence="1">
    <location>
        <begin position="444"/>
        <end position="464"/>
    </location>
</feature>
<evidence type="ECO:0000313" key="3">
    <source>
        <dbReference type="Proteomes" id="UP000574390"/>
    </source>
</evidence>
<protein>
    <recommendedName>
        <fullName evidence="4">Geranylgeranyl pyrophosphate synthetase</fullName>
    </recommendedName>
</protein>
<feature type="compositionally biased region" description="Low complexity" evidence="1">
    <location>
        <begin position="55"/>
        <end position="74"/>
    </location>
</feature>
<reference evidence="2 3" key="1">
    <citation type="submission" date="2020-04" db="EMBL/GenBank/DDBJ databases">
        <title>Perkinsus olseni comparative genomics.</title>
        <authorList>
            <person name="Bogema D.R."/>
        </authorList>
    </citation>
    <scope>NUCLEOTIDE SEQUENCE [LARGE SCALE GENOMIC DNA]</scope>
    <source>
        <strain evidence="2">ATCC PRA-205</strain>
    </source>
</reference>
<dbReference type="EMBL" id="JABANM010025630">
    <property type="protein sequence ID" value="KAF4714290.1"/>
    <property type="molecule type" value="Genomic_DNA"/>
</dbReference>
<evidence type="ECO:0000256" key="1">
    <source>
        <dbReference type="SAM" id="MobiDB-lite"/>
    </source>
</evidence>
<sequence length="831" mass="93184">MTALAGGELSSPPSERRRPSRRLSPSMRKTYHYKPAINHRSQGLPERLVWHSDGSPSDRNNRYSSSSGRGDSSPFEVGPFDLSPTGKRLNLARAATYIGVVDRQETLGIPEEEMQEPFEWSITAVGSYSCHRNSTASDTYLVVPGLPPVYFPPETEQELQLEKNLEGPEDVLMHFDLSYPLRAARRVIDHCTPDFDWSKVDLVTNRGTLCDLLRFIGALTSPNQKSKPFEFPLNGAINGEPATVECSYRHHTSYREYKNSFKMAMTTNPPGSEGLYRHHRFSLLKLGHLNVVVRAEVDAIVKEVEDNNVHLHDDGWKFCDEGRCAVWTQEAGVFNPNDTTVELKCRTLKCPRAGFKAAYYQMALGDSDKLAVGRHQDGHLVKVEEFTLAEVHEKATDNIDKRWAQLGRLLEELLDLSYGRLSSVVWNGKSSKLIVKARRNEVVMDSDGTGSSPASKKPRDAPQLPYGIPLEEAQAEAQEGIQWTTKAIGSYSWDTTSTLKEPRIVVPGLAPVYSPAKRSFTLQRETRHPSNYVEEYDLKVPTESILHVMSVCQPSFDWSAVDLVTDRNNLRKLLRFLEASPDAPLFPDAEERFEIIVDLPSGRRPVVFTCDLQRDAQAPLGFGHAFEERLTTVPEVAKTLRGYFRLILLDINGFKVVVRTEVDALESPAEEGAVPEGPWKPLTGSATGQHYRRCGDFDAADGTVVEMKSKSAFFPDFPWRSTFYQMLLGKVDKLVLGWHKKGHFQPPKEYSYAEVQSQANADVDKRLSQLGALLKRVVHFVKQAGIPKAVKLAWDGGATDLVIEVRHLSSSDEEADASTLTCKFFESYIRP</sequence>
<dbReference type="PANTHER" id="PTHR35179:SF2">
    <property type="entry name" value="START DOMAIN-CONTAINING PROTEIN"/>
    <property type="match status" value="1"/>
</dbReference>
<evidence type="ECO:0008006" key="4">
    <source>
        <dbReference type="Google" id="ProtNLM"/>
    </source>
</evidence>
<dbReference type="AlphaFoldDB" id="A0A7J6R3Q4"/>
<gene>
    <name evidence="2" type="ORF">FOZ62_024139</name>
</gene>
<dbReference type="PANTHER" id="PTHR35179">
    <property type="entry name" value="PROTEIN CBG02620"/>
    <property type="match status" value="1"/>
</dbReference>
<name>A0A7J6R3Q4_PEROL</name>
<organism evidence="2 3">
    <name type="scientific">Perkinsus olseni</name>
    <name type="common">Perkinsus atlanticus</name>
    <dbReference type="NCBI Taxonomy" id="32597"/>
    <lineage>
        <taxon>Eukaryota</taxon>
        <taxon>Sar</taxon>
        <taxon>Alveolata</taxon>
        <taxon>Perkinsozoa</taxon>
        <taxon>Perkinsea</taxon>
        <taxon>Perkinsida</taxon>
        <taxon>Perkinsidae</taxon>
        <taxon>Perkinsus</taxon>
    </lineage>
</organism>